<protein>
    <recommendedName>
        <fullName evidence="2">Alpha/beta hydrolase fold-3 domain-containing protein</fullName>
    </recommendedName>
</protein>
<dbReference type="PANTHER" id="PTHR48081:SF8">
    <property type="entry name" value="ALPHA_BETA HYDROLASE FOLD-3 DOMAIN-CONTAINING PROTEIN-RELATED"/>
    <property type="match status" value="1"/>
</dbReference>
<reference evidence="3" key="1">
    <citation type="submission" date="2021-02" db="EMBL/GenBank/DDBJ databases">
        <authorList>
            <person name="Nowell W R."/>
        </authorList>
    </citation>
    <scope>NUCLEOTIDE SEQUENCE</scope>
</reference>
<name>A0A813VVM6_9BILA</name>
<evidence type="ECO:0000313" key="5">
    <source>
        <dbReference type="Proteomes" id="UP000663889"/>
    </source>
</evidence>
<dbReference type="Pfam" id="PF07859">
    <property type="entry name" value="Abhydrolase_3"/>
    <property type="match status" value="1"/>
</dbReference>
<evidence type="ECO:0000259" key="2">
    <source>
        <dbReference type="Pfam" id="PF07859"/>
    </source>
</evidence>
<proteinExistence type="predicted"/>
<comment type="caution">
    <text evidence="3">The sequence shown here is derived from an EMBL/GenBank/DDBJ whole genome shotgun (WGS) entry which is preliminary data.</text>
</comment>
<evidence type="ECO:0000256" key="1">
    <source>
        <dbReference type="ARBA" id="ARBA00022801"/>
    </source>
</evidence>
<dbReference type="SUPFAM" id="SSF53474">
    <property type="entry name" value="alpha/beta-Hydrolases"/>
    <property type="match status" value="1"/>
</dbReference>
<evidence type="ECO:0000313" key="3">
    <source>
        <dbReference type="EMBL" id="CAF0843322.1"/>
    </source>
</evidence>
<keyword evidence="1" id="KW-0378">Hydrolase</keyword>
<dbReference type="Proteomes" id="UP000663874">
    <property type="component" value="Unassembled WGS sequence"/>
</dbReference>
<organism evidence="3 5">
    <name type="scientific">Rotaria sordida</name>
    <dbReference type="NCBI Taxonomy" id="392033"/>
    <lineage>
        <taxon>Eukaryota</taxon>
        <taxon>Metazoa</taxon>
        <taxon>Spiralia</taxon>
        <taxon>Gnathifera</taxon>
        <taxon>Rotifera</taxon>
        <taxon>Eurotatoria</taxon>
        <taxon>Bdelloidea</taxon>
        <taxon>Philodinida</taxon>
        <taxon>Philodinidae</taxon>
        <taxon>Rotaria</taxon>
    </lineage>
</organism>
<gene>
    <name evidence="4" type="ORF">FNK824_LOCUS26493</name>
    <name evidence="3" type="ORF">SEV965_LOCUS2721</name>
</gene>
<dbReference type="InterPro" id="IPR013094">
    <property type="entry name" value="AB_hydrolase_3"/>
</dbReference>
<dbReference type="EMBL" id="CAJNOU010000064">
    <property type="protein sequence ID" value="CAF0843322.1"/>
    <property type="molecule type" value="Genomic_DNA"/>
</dbReference>
<dbReference type="EMBL" id="CAJOBE010006576">
    <property type="protein sequence ID" value="CAF4010868.1"/>
    <property type="molecule type" value="Genomic_DNA"/>
</dbReference>
<evidence type="ECO:0000313" key="4">
    <source>
        <dbReference type="EMBL" id="CAF4010868.1"/>
    </source>
</evidence>
<dbReference type="AlphaFoldDB" id="A0A813VVM6"/>
<dbReference type="PANTHER" id="PTHR48081">
    <property type="entry name" value="AB HYDROLASE SUPERFAMILY PROTEIN C4A8.06C"/>
    <property type="match status" value="1"/>
</dbReference>
<dbReference type="GO" id="GO:0016787">
    <property type="term" value="F:hydrolase activity"/>
    <property type="evidence" value="ECO:0007669"/>
    <property type="project" value="UniProtKB-KW"/>
</dbReference>
<dbReference type="InterPro" id="IPR050300">
    <property type="entry name" value="GDXG_lipolytic_enzyme"/>
</dbReference>
<dbReference type="Proteomes" id="UP000663889">
    <property type="component" value="Unassembled WGS sequence"/>
</dbReference>
<feature type="domain" description="Alpha/beta hydrolase fold-3" evidence="2">
    <location>
        <begin position="143"/>
        <end position="347"/>
    </location>
</feature>
<accession>A0A813VVM6</accession>
<dbReference type="Gene3D" id="3.40.50.1820">
    <property type="entry name" value="alpha/beta hydrolase"/>
    <property type="match status" value="1"/>
</dbReference>
<dbReference type="InterPro" id="IPR029058">
    <property type="entry name" value="AB_hydrolase_fold"/>
</dbReference>
<sequence length="378" mass="42832">MSFLNGLFGLFKKLTLFILIFAIAIPLRYGSTNLKYLQFRVLHSMLSLKYSFVPDQVRPTLSAEYRAFETLLRMNPPSKRDPFADLLTSTKEFRASFRFDTILPKPSQCQVNKEIFEYNGHTIDAYWINNHQKNFTRNLDNLLVYLHGGGYMFGDIQGYSGYECHLSQLFNISVLHVEYRLIPEHPLPSAVEDTVAIYRALLHNYTSSSQIIIMGDSAGGGLSLLTIQALIAQQLPVPLGVIVLSPWTDLSASGESYTRNHLTDVMISAADSKWIASHVFGPNHSRLSLDSSIVSPLFGSFKGFPPIYINVGTAEILEDDSKRVFKKAQEAGVDVTLEEGLHLMHVYPAFFPYYPEARNTLDNINKWIHTLFDRKHNE</sequence>